<keyword evidence="1" id="KW-0472">Membrane</keyword>
<name>A0A542ZV34_RARFA</name>
<feature type="transmembrane region" description="Helical" evidence="1">
    <location>
        <begin position="61"/>
        <end position="82"/>
    </location>
</feature>
<sequence length="93" mass="9989">MTTYGIALALGLCLASITLHNIYSPGDLIWRNSRARLILVSQGVLGLVLTAGLLWNPDTEFAAMLFSGWFGGHAIGLGIALWRSRATQTSDIT</sequence>
<reference evidence="2 3" key="1">
    <citation type="submission" date="2019-06" db="EMBL/GenBank/DDBJ databases">
        <title>Sequencing the genomes of 1000 actinobacteria strains.</title>
        <authorList>
            <person name="Klenk H.-P."/>
        </authorList>
    </citation>
    <scope>NUCLEOTIDE SEQUENCE [LARGE SCALE GENOMIC DNA]</scope>
    <source>
        <strain evidence="2 3">DSM 4813</strain>
    </source>
</reference>
<keyword evidence="3" id="KW-1185">Reference proteome</keyword>
<keyword evidence="1" id="KW-0812">Transmembrane</keyword>
<keyword evidence="1" id="KW-1133">Transmembrane helix</keyword>
<evidence type="ECO:0000313" key="3">
    <source>
        <dbReference type="Proteomes" id="UP000315389"/>
    </source>
</evidence>
<dbReference type="AlphaFoldDB" id="A0A542ZV34"/>
<dbReference type="Proteomes" id="UP000315389">
    <property type="component" value="Unassembled WGS sequence"/>
</dbReference>
<evidence type="ECO:0000313" key="2">
    <source>
        <dbReference type="EMBL" id="TQL64116.1"/>
    </source>
</evidence>
<evidence type="ECO:0000256" key="1">
    <source>
        <dbReference type="SAM" id="Phobius"/>
    </source>
</evidence>
<dbReference type="EMBL" id="VFOS01000001">
    <property type="protein sequence ID" value="TQL64116.1"/>
    <property type="molecule type" value="Genomic_DNA"/>
</dbReference>
<accession>A0A542ZV34</accession>
<feature type="transmembrane region" description="Helical" evidence="1">
    <location>
        <begin position="35"/>
        <end position="55"/>
    </location>
</feature>
<gene>
    <name evidence="2" type="ORF">FB461_0603</name>
</gene>
<protein>
    <submittedName>
        <fullName evidence="2">Uncharacterized protein</fullName>
    </submittedName>
</protein>
<comment type="caution">
    <text evidence="2">The sequence shown here is derived from an EMBL/GenBank/DDBJ whole genome shotgun (WGS) entry which is preliminary data.</text>
</comment>
<organism evidence="2 3">
    <name type="scientific">Rarobacter faecitabidus</name>
    <dbReference type="NCBI Taxonomy" id="13243"/>
    <lineage>
        <taxon>Bacteria</taxon>
        <taxon>Bacillati</taxon>
        <taxon>Actinomycetota</taxon>
        <taxon>Actinomycetes</taxon>
        <taxon>Micrococcales</taxon>
        <taxon>Rarobacteraceae</taxon>
        <taxon>Rarobacter</taxon>
    </lineage>
</organism>
<proteinExistence type="predicted"/>
<feature type="transmembrane region" description="Helical" evidence="1">
    <location>
        <begin position="6"/>
        <end position="23"/>
    </location>
</feature>